<dbReference type="AlphaFoldDB" id="A0A0P7EKB7"/>
<reference evidence="2 4" key="1">
    <citation type="submission" date="2015-09" db="EMBL/GenBank/DDBJ databases">
        <title>Draft Genome Sequence of Pseudoalteromonas lipolytica UCD-48B.</title>
        <authorList>
            <person name="Krusor M."/>
            <person name="Coil D.A."/>
            <person name="Lang J.M."/>
            <person name="Eisen J.A."/>
            <person name="Alexiev A."/>
        </authorList>
    </citation>
    <scope>NUCLEOTIDE SEQUENCE [LARGE SCALE GENOMIC DNA]</scope>
    <source>
        <strain evidence="2 4">UCD-48B</strain>
    </source>
</reference>
<evidence type="ECO:0000256" key="1">
    <source>
        <dbReference type="SAM" id="SignalP"/>
    </source>
</evidence>
<organism evidence="2 4">
    <name type="scientific">Pseudoalteromonas lipolytica</name>
    <dbReference type="NCBI Taxonomy" id="570156"/>
    <lineage>
        <taxon>Bacteria</taxon>
        <taxon>Pseudomonadati</taxon>
        <taxon>Pseudomonadota</taxon>
        <taxon>Gammaproteobacteria</taxon>
        <taxon>Alteromonadales</taxon>
        <taxon>Pseudoalteromonadaceae</taxon>
        <taxon>Pseudoalteromonas</taxon>
    </lineage>
</organism>
<gene>
    <name evidence="2" type="ORF">AOG27_01310</name>
    <name evidence="3" type="ORF">PQI24_13855</name>
</gene>
<reference evidence="3 5" key="2">
    <citation type="submission" date="2023-01" db="EMBL/GenBank/DDBJ databases">
        <title>Trichodesmium-associated heterotrophic epibiont bacteria.</title>
        <authorList>
            <person name="Cleveland C.S."/>
            <person name="Webb E.A."/>
        </authorList>
    </citation>
    <scope>NUCLEOTIDE SEQUENCE [LARGE SCALE GENOMIC DNA]</scope>
    <source>
        <strain evidence="3 5">USCH2</strain>
    </source>
</reference>
<evidence type="ECO:0000313" key="3">
    <source>
        <dbReference type="EMBL" id="MEJ6497123.1"/>
    </source>
</evidence>
<accession>A0A0P7EKB7</accession>
<proteinExistence type="predicted"/>
<sequence length="131" mass="15314">MINRLSWAALLFCFCCYSQAEDKAEQVFFKVSPTVCVTEAKQKACEFNVQVHFRVAPYEELCLEVTQRPHYTQCYTQTGLIAKQFLIKTEYPLTVKLINPLSSNVVKQQRLSIVSYEAKDYRIKRRFGWSL</sequence>
<dbReference type="Proteomes" id="UP000050378">
    <property type="component" value="Unassembled WGS sequence"/>
</dbReference>
<dbReference type="Pfam" id="PF11456">
    <property type="entry name" value="DUF3019"/>
    <property type="match status" value="1"/>
</dbReference>
<dbReference type="EMBL" id="JAQPZS010000013">
    <property type="protein sequence ID" value="MEJ6497123.1"/>
    <property type="molecule type" value="Genomic_DNA"/>
</dbReference>
<evidence type="ECO:0000313" key="5">
    <source>
        <dbReference type="Proteomes" id="UP001377972"/>
    </source>
</evidence>
<protein>
    <submittedName>
        <fullName evidence="3">DUF3019 domain-containing protein</fullName>
    </submittedName>
</protein>
<keyword evidence="5" id="KW-1185">Reference proteome</keyword>
<dbReference type="RefSeq" id="WP_054551209.1">
    <property type="nucleotide sequence ID" value="NZ_JAQPZS010000013.1"/>
</dbReference>
<feature type="chain" id="PRO_5006138543" evidence="1">
    <location>
        <begin position="21"/>
        <end position="131"/>
    </location>
</feature>
<dbReference type="InterPro" id="IPR021559">
    <property type="entry name" value="DUF3019"/>
</dbReference>
<dbReference type="Proteomes" id="UP001377972">
    <property type="component" value="Unassembled WGS sequence"/>
</dbReference>
<dbReference type="PATRIC" id="fig|570156.3.peg.263"/>
<evidence type="ECO:0000313" key="4">
    <source>
        <dbReference type="Proteomes" id="UP000050378"/>
    </source>
</evidence>
<name>A0A0P7EKB7_9GAMM</name>
<comment type="caution">
    <text evidence="2">The sequence shown here is derived from an EMBL/GenBank/DDBJ whole genome shotgun (WGS) entry which is preliminary data.</text>
</comment>
<dbReference type="STRING" id="570156.AOG27_01310"/>
<keyword evidence="1" id="KW-0732">Signal</keyword>
<dbReference type="EMBL" id="LJTC01000001">
    <property type="protein sequence ID" value="KPM85458.1"/>
    <property type="molecule type" value="Genomic_DNA"/>
</dbReference>
<dbReference type="OrthoDB" id="6292714at2"/>
<evidence type="ECO:0000313" key="2">
    <source>
        <dbReference type="EMBL" id="KPM85458.1"/>
    </source>
</evidence>
<feature type="signal peptide" evidence="1">
    <location>
        <begin position="1"/>
        <end position="20"/>
    </location>
</feature>